<evidence type="ECO:0000259" key="2">
    <source>
        <dbReference type="Pfam" id="PF06957"/>
    </source>
</evidence>
<gene>
    <name evidence="3" type="ORF">VKT23_016723</name>
</gene>
<dbReference type="EMBL" id="JBANRG010000065">
    <property type="protein sequence ID" value="KAK7440947.1"/>
    <property type="molecule type" value="Genomic_DNA"/>
</dbReference>
<accession>A0ABR1IU02</accession>
<evidence type="ECO:0000313" key="3">
    <source>
        <dbReference type="EMBL" id="KAK7440947.1"/>
    </source>
</evidence>
<feature type="compositionally biased region" description="Basic and acidic residues" evidence="1">
    <location>
        <begin position="1"/>
        <end position="12"/>
    </location>
</feature>
<proteinExistence type="predicted"/>
<evidence type="ECO:0000313" key="4">
    <source>
        <dbReference type="Proteomes" id="UP001498398"/>
    </source>
</evidence>
<protein>
    <recommendedName>
        <fullName evidence="2">Coatomer alpha subunit C-terminal domain-containing protein</fullName>
    </recommendedName>
</protein>
<feature type="compositionally biased region" description="Acidic residues" evidence="1">
    <location>
        <begin position="13"/>
        <end position="47"/>
    </location>
</feature>
<name>A0ABR1IU02_9AGAR</name>
<organism evidence="3 4">
    <name type="scientific">Marasmiellus scandens</name>
    <dbReference type="NCBI Taxonomy" id="2682957"/>
    <lineage>
        <taxon>Eukaryota</taxon>
        <taxon>Fungi</taxon>
        <taxon>Dikarya</taxon>
        <taxon>Basidiomycota</taxon>
        <taxon>Agaricomycotina</taxon>
        <taxon>Agaricomycetes</taxon>
        <taxon>Agaricomycetidae</taxon>
        <taxon>Agaricales</taxon>
        <taxon>Marasmiineae</taxon>
        <taxon>Omphalotaceae</taxon>
        <taxon>Marasmiellus</taxon>
    </lineage>
</organism>
<evidence type="ECO:0000256" key="1">
    <source>
        <dbReference type="SAM" id="MobiDB-lite"/>
    </source>
</evidence>
<sequence length="141" mass="15780">MSALDDWAKDEETHEDIDPEEGGWDSGVEEEEFQDTQAEEEQPEEELGAGATPGPDERDLWVRNSPLATDHVAAGSCKSAMQLLNRQLGVVNFEPLKPLFLSIYRSSHTYLSPVASLPPLHLHIRCNVVILPNLPQIKFYL</sequence>
<reference evidence="3 4" key="1">
    <citation type="submission" date="2024-01" db="EMBL/GenBank/DDBJ databases">
        <title>A draft genome for the cacao thread blight pathogen Marasmiellus scandens.</title>
        <authorList>
            <person name="Baruah I.K."/>
            <person name="Leung J."/>
            <person name="Bukari Y."/>
            <person name="Amoako-Attah I."/>
            <person name="Meinhardt L.W."/>
            <person name="Bailey B.A."/>
            <person name="Cohen S.P."/>
        </authorList>
    </citation>
    <scope>NUCLEOTIDE SEQUENCE [LARGE SCALE GENOMIC DNA]</scope>
    <source>
        <strain evidence="3 4">GH-19</strain>
    </source>
</reference>
<feature type="domain" description="Coatomer alpha subunit C-terminal" evidence="2">
    <location>
        <begin position="9"/>
        <end position="125"/>
    </location>
</feature>
<feature type="region of interest" description="Disordered" evidence="1">
    <location>
        <begin position="1"/>
        <end position="59"/>
    </location>
</feature>
<comment type="caution">
    <text evidence="3">The sequence shown here is derived from an EMBL/GenBank/DDBJ whole genome shotgun (WGS) entry which is preliminary data.</text>
</comment>
<dbReference type="InterPro" id="IPR010714">
    <property type="entry name" value="Coatomer_asu_C"/>
</dbReference>
<dbReference type="Pfam" id="PF06957">
    <property type="entry name" value="COPI_C"/>
    <property type="match status" value="1"/>
</dbReference>
<dbReference type="Proteomes" id="UP001498398">
    <property type="component" value="Unassembled WGS sequence"/>
</dbReference>
<keyword evidence="4" id="KW-1185">Reference proteome</keyword>